<proteinExistence type="predicted"/>
<evidence type="ECO:0000256" key="1">
    <source>
        <dbReference type="SAM" id="Coils"/>
    </source>
</evidence>
<organism evidence="4">
    <name type="scientific">Puccinia triticina (isolate 1-1 / race 1 (BBBD))</name>
    <name type="common">Brown leaf rust fungus</name>
    <dbReference type="NCBI Taxonomy" id="630390"/>
    <lineage>
        <taxon>Eukaryota</taxon>
        <taxon>Fungi</taxon>
        <taxon>Dikarya</taxon>
        <taxon>Basidiomycota</taxon>
        <taxon>Pucciniomycotina</taxon>
        <taxon>Pucciniomycetes</taxon>
        <taxon>Pucciniales</taxon>
        <taxon>Pucciniaceae</taxon>
        <taxon>Puccinia</taxon>
    </lineage>
</organism>
<evidence type="ECO:0000256" key="3">
    <source>
        <dbReference type="SAM" id="Phobius"/>
    </source>
</evidence>
<gene>
    <name evidence="4" type="ORF">PTTG_27196</name>
</gene>
<feature type="transmembrane region" description="Helical" evidence="3">
    <location>
        <begin position="114"/>
        <end position="131"/>
    </location>
</feature>
<evidence type="ECO:0000313" key="4">
    <source>
        <dbReference type="EMBL" id="OAV93880.1"/>
    </source>
</evidence>
<feature type="region of interest" description="Disordered" evidence="2">
    <location>
        <begin position="478"/>
        <end position="577"/>
    </location>
</feature>
<evidence type="ECO:0000256" key="2">
    <source>
        <dbReference type="SAM" id="MobiDB-lite"/>
    </source>
</evidence>
<keyword evidence="3" id="KW-1133">Transmembrane helix</keyword>
<feature type="coiled-coil region" evidence="1">
    <location>
        <begin position="320"/>
        <end position="347"/>
    </location>
</feature>
<evidence type="ECO:0000313" key="6">
    <source>
        <dbReference type="Proteomes" id="UP000005240"/>
    </source>
</evidence>
<dbReference type="VEuPathDB" id="FungiDB:PTTG_27196"/>
<feature type="compositionally biased region" description="Basic and acidic residues" evidence="2">
    <location>
        <begin position="567"/>
        <end position="577"/>
    </location>
</feature>
<feature type="transmembrane region" description="Helical" evidence="3">
    <location>
        <begin position="183"/>
        <end position="204"/>
    </location>
</feature>
<dbReference type="EnsemblFungi" id="PTTG_27196-t43_1">
    <property type="protein sequence ID" value="PTTG_27196-t43_1-p1"/>
    <property type="gene ID" value="PTTG_27196"/>
</dbReference>
<feature type="transmembrane region" description="Helical" evidence="3">
    <location>
        <begin position="89"/>
        <end position="108"/>
    </location>
</feature>
<dbReference type="OrthoDB" id="10263751at2759"/>
<reference evidence="4" key="2">
    <citation type="submission" date="2016-05" db="EMBL/GenBank/DDBJ databases">
        <title>Comparative analysis highlights variable genome content of wheat rusts and divergence of the mating loci.</title>
        <authorList>
            <person name="Cuomo C.A."/>
            <person name="Bakkeren G."/>
            <person name="Szabo L."/>
            <person name="Khalil H."/>
            <person name="Joly D."/>
            <person name="Goldberg J."/>
            <person name="Young S."/>
            <person name="Zeng Q."/>
            <person name="Fellers J."/>
        </authorList>
    </citation>
    <scope>NUCLEOTIDE SEQUENCE [LARGE SCALE GENOMIC DNA]</scope>
    <source>
        <strain evidence="4">1-1 BBBD Race 1</strain>
    </source>
</reference>
<feature type="compositionally biased region" description="Pro residues" evidence="2">
    <location>
        <begin position="508"/>
        <end position="521"/>
    </location>
</feature>
<reference evidence="5 6" key="3">
    <citation type="journal article" date="2017" name="G3 (Bethesda)">
        <title>Comparative analysis highlights variable genome content of wheat rusts and divergence of the mating loci.</title>
        <authorList>
            <person name="Cuomo C.A."/>
            <person name="Bakkeren G."/>
            <person name="Khalil H.B."/>
            <person name="Panwar V."/>
            <person name="Joly D."/>
            <person name="Linning R."/>
            <person name="Sakthikumar S."/>
            <person name="Song X."/>
            <person name="Adiconis X."/>
            <person name="Fan L."/>
            <person name="Goldberg J.M."/>
            <person name="Levin J.Z."/>
            <person name="Young S."/>
            <person name="Zeng Q."/>
            <person name="Anikster Y."/>
            <person name="Bruce M."/>
            <person name="Wang M."/>
            <person name="Yin C."/>
            <person name="McCallum B."/>
            <person name="Szabo L.J."/>
            <person name="Hulbert S."/>
            <person name="Chen X."/>
            <person name="Fellers J.P."/>
        </authorList>
    </citation>
    <scope>NUCLEOTIDE SEQUENCE</scope>
    <source>
        <strain evidence="6">Isolate 1-1 / race 1 (BBBD)</strain>
        <strain evidence="5">isolate 1-1 / race 1 (BBBD)</strain>
    </source>
</reference>
<feature type="region of interest" description="Disordered" evidence="2">
    <location>
        <begin position="371"/>
        <end position="404"/>
    </location>
</feature>
<keyword evidence="1" id="KW-0175">Coiled coil</keyword>
<keyword evidence="3" id="KW-0472">Membrane</keyword>
<feature type="compositionally biased region" description="Low complexity" evidence="2">
    <location>
        <begin position="37"/>
        <end position="56"/>
    </location>
</feature>
<reference evidence="4" key="1">
    <citation type="submission" date="2009-11" db="EMBL/GenBank/DDBJ databases">
        <authorList>
            <consortium name="The Broad Institute Genome Sequencing Platform"/>
            <person name="Ward D."/>
            <person name="Feldgarden M."/>
            <person name="Earl A."/>
            <person name="Young S.K."/>
            <person name="Zeng Q."/>
            <person name="Koehrsen M."/>
            <person name="Alvarado L."/>
            <person name="Berlin A."/>
            <person name="Bochicchio J."/>
            <person name="Borenstein D."/>
            <person name="Chapman S.B."/>
            <person name="Chen Z."/>
            <person name="Engels R."/>
            <person name="Freedman E."/>
            <person name="Gellesch M."/>
            <person name="Goldberg J."/>
            <person name="Griggs A."/>
            <person name="Gujja S."/>
            <person name="Heilman E."/>
            <person name="Heiman D."/>
            <person name="Hepburn T."/>
            <person name="Howarth C."/>
            <person name="Jen D."/>
            <person name="Larson L."/>
            <person name="Lewis B."/>
            <person name="Mehta T."/>
            <person name="Park D."/>
            <person name="Pearson M."/>
            <person name="Roberts A."/>
            <person name="Saif S."/>
            <person name="Shea T."/>
            <person name="Shenoy N."/>
            <person name="Sisk P."/>
            <person name="Stolte C."/>
            <person name="Sykes S."/>
            <person name="Thomson T."/>
            <person name="Walk T."/>
            <person name="White J."/>
            <person name="Yandava C."/>
            <person name="Izard J."/>
            <person name="Baranova O.V."/>
            <person name="Blanton J.M."/>
            <person name="Tanner A.C."/>
            <person name="Dewhirst F.E."/>
            <person name="Haas B."/>
            <person name="Nusbaum C."/>
            <person name="Birren B."/>
        </authorList>
    </citation>
    <scope>NUCLEOTIDE SEQUENCE [LARGE SCALE GENOMIC DNA]</scope>
    <source>
        <strain evidence="4">1-1 BBBD Race 1</strain>
    </source>
</reference>
<feature type="compositionally biased region" description="Basic residues" evidence="2">
    <location>
        <begin position="487"/>
        <end position="506"/>
    </location>
</feature>
<dbReference type="EMBL" id="ADAS02000046">
    <property type="protein sequence ID" value="OAV93880.1"/>
    <property type="molecule type" value="Genomic_DNA"/>
</dbReference>
<dbReference type="STRING" id="630390.A0A180GME2"/>
<dbReference type="PANTHER" id="PTHR42032">
    <property type="entry name" value="YALI0E30679P"/>
    <property type="match status" value="1"/>
</dbReference>
<dbReference type="PANTHER" id="PTHR42032:SF1">
    <property type="entry name" value="YALI0E30679P"/>
    <property type="match status" value="1"/>
</dbReference>
<dbReference type="AlphaFoldDB" id="A0A180GME2"/>
<feature type="compositionally biased region" description="Low complexity" evidence="2">
    <location>
        <begin position="522"/>
        <end position="531"/>
    </location>
</feature>
<accession>A0A180GME2</accession>
<evidence type="ECO:0000313" key="5">
    <source>
        <dbReference type="EnsemblFungi" id="PTTG_27196-t43_1-p1"/>
    </source>
</evidence>
<protein>
    <submittedName>
        <fullName evidence="4 5">Uncharacterized protein</fullName>
    </submittedName>
</protein>
<reference evidence="5" key="4">
    <citation type="submission" date="2025-05" db="UniProtKB">
        <authorList>
            <consortium name="EnsemblFungi"/>
        </authorList>
    </citation>
    <scope>IDENTIFICATION</scope>
    <source>
        <strain evidence="5">isolate 1-1 / race 1 (BBBD)</strain>
    </source>
</reference>
<keyword evidence="6" id="KW-1185">Reference proteome</keyword>
<sequence length="577" mass="64205">MYPQASCLAAGELSADVIAPILPPPLATPTPNHHPRAMAAQPSPAEQQPPSRAPSSTMASPHPRPAELALDDDERRLGMEIEAEHQLGVSNWIPLFLVILPNLGAMFFDGEPESWRDSLLFLLIVFFLYKISKAPWQLYASARTTRILSQARAAPRRAEAGCAKTVYPIRSHQALTELKRNEMAFLLLATFSPALGIALLLYLHTKLDLGLEYLDSHSTVLYLLSSLVKPLGHLHHRLLQRSRFLQSQLQFPTRLADQFNQTIDQLALQLAELQRSSPSKSQLDAFARTHIDTPLAALSERLAKYQSNDELLQLRAAARLSGIEETLAEISGQLDSAEQTLNSLIQQDQSQHASPIHSLGKIVHELLLEPRPSTKPAPKPITHDPHSPGPYKRPAARLQAEEEHTSTPGYLAALLRLLSPPLPNKPASRPAKRSMSAARLLMWPFHTILIAPLGLLLSTTLRLLRLPLRLVPWLVPPASQPAAAGRSARRRDHHHHRHHHHQRTHRSPSPPPKPAPSPPDSLSPATTSPDSQHAQLHFLLHPHLDQPDNSKPIQWANEPAFYDPADDDQRTYQDHLF</sequence>
<feature type="region of interest" description="Disordered" evidence="2">
    <location>
        <begin position="24"/>
        <end position="66"/>
    </location>
</feature>
<name>A0A180GME2_PUCT1</name>
<dbReference type="Proteomes" id="UP000005240">
    <property type="component" value="Unassembled WGS sequence"/>
</dbReference>
<keyword evidence="3" id="KW-0812">Transmembrane</keyword>